<dbReference type="GO" id="GO:0003950">
    <property type="term" value="F:NAD+ poly-ADP-ribosyltransferase activity"/>
    <property type="evidence" value="ECO:0007669"/>
    <property type="project" value="InterPro"/>
</dbReference>
<reference evidence="7 8" key="2">
    <citation type="journal article" date="2012" name="PLoS Pathog.">
        <title>Diverse lifestyles and strategies of plant pathogenesis encoded in the genomes of eighteen Dothideomycetes fungi.</title>
        <authorList>
            <person name="Ohm R.A."/>
            <person name="Feau N."/>
            <person name="Henrissat B."/>
            <person name="Schoch C.L."/>
            <person name="Horwitz B.A."/>
            <person name="Barry K.W."/>
            <person name="Condon B.J."/>
            <person name="Copeland A.C."/>
            <person name="Dhillon B."/>
            <person name="Glaser F."/>
            <person name="Hesse C.N."/>
            <person name="Kosti I."/>
            <person name="LaButti K."/>
            <person name="Lindquist E.A."/>
            <person name="Lucas S."/>
            <person name="Salamov A.A."/>
            <person name="Bradshaw R.E."/>
            <person name="Ciuffetti L."/>
            <person name="Hamelin R.C."/>
            <person name="Kema G.H.J."/>
            <person name="Lawrence C."/>
            <person name="Scott J.A."/>
            <person name="Spatafora J.W."/>
            <person name="Turgeon B.G."/>
            <person name="de Wit P.J.G.M."/>
            <person name="Zhong S."/>
            <person name="Goodwin S.B."/>
            <person name="Grigoriev I.V."/>
        </authorList>
    </citation>
    <scope>NUCLEOTIDE SEQUENCE [LARGE SCALE GENOMIC DNA]</scope>
    <source>
        <strain evidence="8">NZE10 / CBS 128990</strain>
    </source>
</reference>
<feature type="compositionally biased region" description="Basic and acidic residues" evidence="5">
    <location>
        <begin position="1"/>
        <end position="12"/>
    </location>
</feature>
<dbReference type="Proteomes" id="UP000016933">
    <property type="component" value="Unassembled WGS sequence"/>
</dbReference>
<dbReference type="SUPFAM" id="SSF56399">
    <property type="entry name" value="ADP-ribosylation"/>
    <property type="match status" value="1"/>
</dbReference>
<dbReference type="STRING" id="675120.M2WJ42"/>
<gene>
    <name evidence="7" type="ORF">DOTSEDRAFT_57293</name>
</gene>
<keyword evidence="2" id="KW-0808">Transferase</keyword>
<evidence type="ECO:0000256" key="1">
    <source>
        <dbReference type="ARBA" id="ARBA00022676"/>
    </source>
</evidence>
<proteinExistence type="predicted"/>
<reference evidence="8" key="1">
    <citation type="journal article" date="2012" name="PLoS Genet.">
        <title>The genomes of the fungal plant pathogens Cladosporium fulvum and Dothistroma septosporum reveal adaptation to different hosts and lifestyles but also signatures of common ancestry.</title>
        <authorList>
            <person name="de Wit P.J.G.M."/>
            <person name="van der Burgt A."/>
            <person name="Oekmen B."/>
            <person name="Stergiopoulos I."/>
            <person name="Abd-Elsalam K.A."/>
            <person name="Aerts A.L."/>
            <person name="Bahkali A.H."/>
            <person name="Beenen H.G."/>
            <person name="Chettri P."/>
            <person name="Cox M.P."/>
            <person name="Datema E."/>
            <person name="de Vries R.P."/>
            <person name="Dhillon B."/>
            <person name="Ganley A.R."/>
            <person name="Griffiths S.A."/>
            <person name="Guo Y."/>
            <person name="Hamelin R.C."/>
            <person name="Henrissat B."/>
            <person name="Kabir M.S."/>
            <person name="Jashni M.K."/>
            <person name="Kema G."/>
            <person name="Klaubauf S."/>
            <person name="Lapidus A."/>
            <person name="Levasseur A."/>
            <person name="Lindquist E."/>
            <person name="Mehrabi R."/>
            <person name="Ohm R.A."/>
            <person name="Owen T.J."/>
            <person name="Salamov A."/>
            <person name="Schwelm A."/>
            <person name="Schijlen E."/>
            <person name="Sun H."/>
            <person name="van den Burg H.A."/>
            <person name="van Ham R.C.H.J."/>
            <person name="Zhang S."/>
            <person name="Goodwin S.B."/>
            <person name="Grigoriev I.V."/>
            <person name="Collemare J."/>
            <person name="Bradshaw R.E."/>
        </authorList>
    </citation>
    <scope>NUCLEOTIDE SEQUENCE [LARGE SCALE GENOMIC DNA]</scope>
    <source>
        <strain evidence="8">NZE10 / CBS 128990</strain>
    </source>
</reference>
<feature type="region of interest" description="Disordered" evidence="5">
    <location>
        <begin position="1"/>
        <end position="24"/>
    </location>
</feature>
<dbReference type="Pfam" id="PF00644">
    <property type="entry name" value="PARP"/>
    <property type="match status" value="1"/>
</dbReference>
<dbReference type="GO" id="GO:0016779">
    <property type="term" value="F:nucleotidyltransferase activity"/>
    <property type="evidence" value="ECO:0007669"/>
    <property type="project" value="UniProtKB-KW"/>
</dbReference>
<dbReference type="HOGENOM" id="CLU_261840_0_0_1"/>
<name>M2WJ42_DOTSN</name>
<evidence type="ECO:0000256" key="4">
    <source>
        <dbReference type="ARBA" id="ARBA00023027"/>
    </source>
</evidence>
<accession>M2WJ42</accession>
<organism evidence="7 8">
    <name type="scientific">Dothistroma septosporum (strain NZE10 / CBS 128990)</name>
    <name type="common">Red band needle blight fungus</name>
    <name type="synonym">Mycosphaerella pini</name>
    <dbReference type="NCBI Taxonomy" id="675120"/>
    <lineage>
        <taxon>Eukaryota</taxon>
        <taxon>Fungi</taxon>
        <taxon>Dikarya</taxon>
        <taxon>Ascomycota</taxon>
        <taxon>Pezizomycotina</taxon>
        <taxon>Dothideomycetes</taxon>
        <taxon>Dothideomycetidae</taxon>
        <taxon>Mycosphaerellales</taxon>
        <taxon>Mycosphaerellaceae</taxon>
        <taxon>Dothistroma</taxon>
    </lineage>
</organism>
<dbReference type="OMA" id="RAPIANH"/>
<keyword evidence="4" id="KW-0520">NAD</keyword>
<dbReference type="InterPro" id="IPR012317">
    <property type="entry name" value="Poly(ADP-ribose)pol_cat_dom"/>
</dbReference>
<keyword evidence="8" id="KW-1185">Reference proteome</keyword>
<keyword evidence="1" id="KW-0328">Glycosyltransferase</keyword>
<dbReference type="OrthoDB" id="109543at2759"/>
<protein>
    <recommendedName>
        <fullName evidence="6">PARP catalytic domain-containing protein</fullName>
    </recommendedName>
</protein>
<dbReference type="eggNOG" id="ENOG502QZBD">
    <property type="taxonomic scope" value="Eukaryota"/>
</dbReference>
<evidence type="ECO:0000313" key="8">
    <source>
        <dbReference type="Proteomes" id="UP000016933"/>
    </source>
</evidence>
<evidence type="ECO:0000256" key="5">
    <source>
        <dbReference type="SAM" id="MobiDB-lite"/>
    </source>
</evidence>
<evidence type="ECO:0000259" key="6">
    <source>
        <dbReference type="Pfam" id="PF00644"/>
    </source>
</evidence>
<dbReference type="Gene3D" id="3.90.228.10">
    <property type="match status" value="1"/>
</dbReference>
<dbReference type="PANTHER" id="PTHR21328">
    <property type="entry name" value="POLY ADP-RIBOSE POLYMERASE FAMILY, MEMBER PARP"/>
    <property type="match status" value="1"/>
</dbReference>
<feature type="domain" description="PARP catalytic" evidence="6">
    <location>
        <begin position="1245"/>
        <end position="1312"/>
    </location>
</feature>
<dbReference type="InterPro" id="IPR051838">
    <property type="entry name" value="ARTD_PARP"/>
</dbReference>
<dbReference type="EMBL" id="KB446546">
    <property type="protein sequence ID" value="EME38993.1"/>
    <property type="molecule type" value="Genomic_DNA"/>
</dbReference>
<evidence type="ECO:0000313" key="7">
    <source>
        <dbReference type="EMBL" id="EME38993.1"/>
    </source>
</evidence>
<keyword evidence="3" id="KW-0548">Nucleotidyltransferase</keyword>
<evidence type="ECO:0000256" key="3">
    <source>
        <dbReference type="ARBA" id="ARBA00022695"/>
    </source>
</evidence>
<sequence>MALPEPKLDNRQCRHAPSRSPNNTWPCAGVLPTDEDVISGSITICSSWSHESMDALNTYAFEASRGAVSLAVTAGTSLKTRSTAPKRFWRKYTPEEWRKDIDSTANGLLPADTGGIFPWTQLRVHTDTYLAKQKTTPNEVDSVLQGLIDGHLNKVVAIAACSHRMSRAALLVVLQGISKWLTGPYCQAVVAASQCSNDVSFVSDGRWAALLIQTDKEVASPTLSPSTVDALLGKWCSPSLPVEPGLYAHAIALTTTVLDKLYTSFELFRMWEDWTAAIPLATVLSRLHDRPEGISIALKESLDINLSDWRSWACWQPHQDRMERWQAFRGAGYEHIDTCWTLLGPDFDSLGGIYDEVAPSARSYHTTNGTFTQWLESHGLMPGPGIVVAVPKKLRRFSDNLFRVIDLACCDVRGTAAMLFLKHLCTDKRLGLDDHSLHLFELCQQELFIQGQAFLVELLEDHGAPLAPRYVTSNLRKGLRILNRDTYDELRSYLDSRIQNFVKRGFQALKSHYIDELPDNDDVQAPNANAIAEYQALLAQSPWLNVADMRTLSLDGQNVTWSSCLVAFSGLYSGIRGRNSPSMKTMAIKYIDSFIDDATTVDDDFALMYSLHSLWVRSTSGPRRSAALPLACALDLDITARIGCVKDLEKLPETTALAMITLFVRPTDVSTPDMCRKTVAVASDAIRHSNKHKDCWQALVRYAMGRFLVSPQYMLHLRIFTDCHFITYQHWVKNLQTIFDDTIDHLSAAVAWTDKLQGHKSTLNDLYAVANSAASIHCIYTSFDRPGVGDVLTVIDHVAQEKRKERRTAMVHILLSLTSTEKYALSTLKGVQMISSASQPCFEQCQKLLDLASTHSLYVAAVQLNVWIASSSLDHTTVKALSCLAETLHFPPAAKADLAKDYFLGRMAELMERATRLEASKAQLKCIDKDGVTALLLRLKIEDTSSALDDEIAGLPNDMINMVEQVDANTFELQFPLSHLKVLQRKAMGLTQNESLIVRLTRAPSGAWESFCVHTVDPQTDWHTIKHSPMKLSQSTPHRLPCEGRDTRIGYTIMRSGWKWLVSNKGINKTSIAVIYRNVERVMKMFGTKCIVCDQSLHADLYRPTTCAANGCWATWIQSSLEVRLADLRLDESVVELLLAAVQASTTRMSLKRTINLLPTRPFRLNDDKLLLNLTDRIPAITTAVKTLDDLYQIQGRYSIRGELLLSWLCNGFKGFLASASSGPLRIPNLPNVLQYVVVDSPPSIAAAFAQHDHLQPRQVLFHGTSMDRLWPILCEGLKILSSTSFQTHGAAYGSGIYLAESPATAVGYASQVLCQQPTFAANHSPYVNKKVLLGIEYAGDDALRGNGIHVATDPSKLLLRYVFLLPEGFRAPIANHVVPAMLSNFSTLRNGARKT</sequence>
<evidence type="ECO:0000256" key="2">
    <source>
        <dbReference type="ARBA" id="ARBA00022679"/>
    </source>
</evidence>